<gene>
    <name evidence="2" type="ORF">LEMA_P109980.1</name>
</gene>
<dbReference type="InParanoid" id="E4ZZD8"/>
<dbReference type="VEuPathDB" id="FungiDB:LEMA_P109980.1"/>
<evidence type="ECO:0000256" key="1">
    <source>
        <dbReference type="SAM" id="Phobius"/>
    </source>
</evidence>
<sequence>MYEKPKFEIIAFSSASFTVIYTTLTFFAPQNLHQINNMKSFITLAILGFASSVFAQSGAACPLHAVQVLHAVHKEAVVASLDARPTAVRMRIRTTIKRFHVGAVSSCRTEEVGHQSTLSFNKTWSSETLLSTFILYRNTPSTRF</sequence>
<dbReference type="EMBL" id="FP929129">
    <property type="protein sequence ID" value="CBX96733.1"/>
    <property type="molecule type" value="Genomic_DNA"/>
</dbReference>
<dbReference type="AlphaFoldDB" id="E4ZZD8"/>
<organism evidence="3">
    <name type="scientific">Leptosphaeria maculans (strain JN3 / isolate v23.1.3 / race Av1-4-5-6-7-8)</name>
    <name type="common">Blackleg fungus</name>
    <name type="synonym">Phoma lingam</name>
    <dbReference type="NCBI Taxonomy" id="985895"/>
    <lineage>
        <taxon>Eukaryota</taxon>
        <taxon>Fungi</taxon>
        <taxon>Dikarya</taxon>
        <taxon>Ascomycota</taxon>
        <taxon>Pezizomycotina</taxon>
        <taxon>Dothideomycetes</taxon>
        <taxon>Pleosporomycetidae</taxon>
        <taxon>Pleosporales</taxon>
        <taxon>Pleosporineae</taxon>
        <taxon>Leptosphaeriaceae</taxon>
        <taxon>Plenodomus</taxon>
        <taxon>Plenodomus lingam/Leptosphaeria maculans species complex</taxon>
    </lineage>
</organism>
<dbReference type="RefSeq" id="XP_003840212.1">
    <property type="nucleotide sequence ID" value="XM_003840164.1"/>
</dbReference>
<reference evidence="3" key="1">
    <citation type="journal article" date="2011" name="Nat. Commun.">
        <title>Effector diversification within compartments of the Leptosphaeria maculans genome affected by Repeat-Induced Point mutations.</title>
        <authorList>
            <person name="Rouxel T."/>
            <person name="Grandaubert J."/>
            <person name="Hane J.K."/>
            <person name="Hoede C."/>
            <person name="van de Wouw A.P."/>
            <person name="Couloux A."/>
            <person name="Dominguez V."/>
            <person name="Anthouard V."/>
            <person name="Bally P."/>
            <person name="Bourras S."/>
            <person name="Cozijnsen A.J."/>
            <person name="Ciuffetti L.M."/>
            <person name="Degrave A."/>
            <person name="Dilmaghani A."/>
            <person name="Duret L."/>
            <person name="Fudal I."/>
            <person name="Goodwin S.B."/>
            <person name="Gout L."/>
            <person name="Glaser N."/>
            <person name="Linglin J."/>
            <person name="Kema G.H.J."/>
            <person name="Lapalu N."/>
            <person name="Lawrence C.B."/>
            <person name="May K."/>
            <person name="Meyer M."/>
            <person name="Ollivier B."/>
            <person name="Poulain J."/>
            <person name="Schoch C.L."/>
            <person name="Simon A."/>
            <person name="Spatafora J.W."/>
            <person name="Stachowiak A."/>
            <person name="Turgeon B.G."/>
            <person name="Tyler B.M."/>
            <person name="Vincent D."/>
            <person name="Weissenbach J."/>
            <person name="Amselem J."/>
            <person name="Quesneville H."/>
            <person name="Oliver R.P."/>
            <person name="Wincker P."/>
            <person name="Balesdent M.-H."/>
            <person name="Howlett B.J."/>
        </authorList>
    </citation>
    <scope>NUCLEOTIDE SEQUENCE [LARGE SCALE GENOMIC DNA]</scope>
    <source>
        <strain evidence="3">JN3 / isolate v23.1.3 / race Av1-4-5-6-7-8</strain>
    </source>
</reference>
<evidence type="ECO:0000313" key="2">
    <source>
        <dbReference type="EMBL" id="CBX96733.1"/>
    </source>
</evidence>
<keyword evidence="1" id="KW-0472">Membrane</keyword>
<dbReference type="HOGENOM" id="CLU_1796823_0_0_1"/>
<accession>E4ZZD8</accession>
<feature type="transmembrane region" description="Helical" evidence="1">
    <location>
        <begin position="6"/>
        <end position="28"/>
    </location>
</feature>
<feature type="transmembrane region" description="Helical" evidence="1">
    <location>
        <begin position="40"/>
        <end position="59"/>
    </location>
</feature>
<dbReference type="Proteomes" id="UP000002668">
    <property type="component" value="Genome"/>
</dbReference>
<keyword evidence="3" id="KW-1185">Reference proteome</keyword>
<evidence type="ECO:0000313" key="3">
    <source>
        <dbReference type="Proteomes" id="UP000002668"/>
    </source>
</evidence>
<proteinExistence type="predicted"/>
<keyword evidence="1" id="KW-1133">Transmembrane helix</keyword>
<keyword evidence="1" id="KW-0812">Transmembrane</keyword>
<name>E4ZZD8_LEPMJ</name>
<protein>
    <submittedName>
        <fullName evidence="2">Predicted protein</fullName>
    </submittedName>
</protein>
<dbReference type="GeneID" id="13290218"/>